<feature type="signal peptide" evidence="16">
    <location>
        <begin position="1"/>
        <end position="25"/>
    </location>
</feature>
<dbReference type="InterPro" id="IPR050396">
    <property type="entry name" value="Glycosyltr_51/Transpeptidase"/>
</dbReference>
<evidence type="ECO:0000256" key="2">
    <source>
        <dbReference type="ARBA" id="ARBA00004401"/>
    </source>
</evidence>
<keyword evidence="10" id="KW-0812">Transmembrane</keyword>
<reference evidence="19" key="1">
    <citation type="journal article" date="2021" name="PeerJ">
        <title>Extensive microbial diversity within the chicken gut microbiome revealed by metagenomics and culture.</title>
        <authorList>
            <person name="Gilroy R."/>
            <person name="Ravi A."/>
            <person name="Getino M."/>
            <person name="Pursley I."/>
            <person name="Horton D.L."/>
            <person name="Alikhan N.F."/>
            <person name="Baker D."/>
            <person name="Gharbi K."/>
            <person name="Hall N."/>
            <person name="Watson M."/>
            <person name="Adriaenssens E.M."/>
            <person name="Foster-Nyarko E."/>
            <person name="Jarju S."/>
            <person name="Secka A."/>
            <person name="Antonio M."/>
            <person name="Oren A."/>
            <person name="Chaudhuri R.R."/>
            <person name="La Ragione R."/>
            <person name="Hildebrand F."/>
            <person name="Pallen M.J."/>
        </authorList>
    </citation>
    <scope>NUCLEOTIDE SEQUENCE</scope>
    <source>
        <strain evidence="19">ChiBcec8-13705</strain>
    </source>
</reference>
<keyword evidence="9" id="KW-0378">Hydrolase</keyword>
<evidence type="ECO:0000256" key="16">
    <source>
        <dbReference type="SAM" id="SignalP"/>
    </source>
</evidence>
<dbReference type="GO" id="GO:0008658">
    <property type="term" value="F:penicillin binding"/>
    <property type="evidence" value="ECO:0007669"/>
    <property type="project" value="InterPro"/>
</dbReference>
<evidence type="ECO:0000256" key="11">
    <source>
        <dbReference type="ARBA" id="ARBA00023251"/>
    </source>
</evidence>
<evidence type="ECO:0000256" key="1">
    <source>
        <dbReference type="ARBA" id="ARBA00002624"/>
    </source>
</evidence>
<dbReference type="GO" id="GO:0005886">
    <property type="term" value="C:plasma membrane"/>
    <property type="evidence" value="ECO:0007669"/>
    <property type="project" value="UniProtKB-SubCell"/>
</dbReference>
<evidence type="ECO:0000256" key="15">
    <source>
        <dbReference type="ARBA" id="ARBA00049902"/>
    </source>
</evidence>
<comment type="function">
    <text evidence="1">Cell wall formation. Synthesis of cross-linked peptidoglycan from the lipid intermediates. The enzyme has a penicillin-insensitive transglycosylase N-terminal domain (formation of linear glycan strands) and a penicillin-sensitive transpeptidase C-terminal domain (cross-linking of the peptide subunits).</text>
</comment>
<keyword evidence="12" id="KW-0511">Multifunctional enzyme</keyword>
<sequence length="805" mass="87943">MFCVGIMLASVGAVLLSMYVVQVTADPEGLLDLESRRSAQSSIIKANDGNDYATLSSGSSTSFWVYLTDVPENLQNAVVAIEDKNFHNEIGVNFTRTIAAALNEITGHELLGSRQGASTLEQQLVKNLTKDDKQDYMRKVREIFRAIGLCNRYSKETILEAYLNTVSLTGTIVGVGAGAEEYFGKDVSELTLSECAVLASISRSPTNYNPFTNPENLITRRNHVLAEMRNQGYITEEECNAAMAETITLAETSDVNDTKAYSSNNSYFTEAVITQLTKDLMEVYGYETVAEAQSHIFNDGLRIYSTVDPEVQTALENLMLNEADENGNELFPALWHEEEVRSNIPVGSEITYDSNGLPMNPTDETASSIFSTDDIPVYADSTNTTFKTGSYTGDDGNEYVLFYEEVRTQAAAAVVSSEEGSKGEVVAIVGGLGEKTVDRGTNRALDAHQTGSTMKPIAAYCLGIDDKLINYSTVLEDSPLYPASSKKVLNTELCQRLGLSTSASDPANLARNDVWRDWPVNYGDVGGDGALMLIYDAIRQSYNTIAVRVGSMVGVDYMYDFVTDTLGFEYIEETDADLAPLVLGAHSRGLTVVELANAYTMFTDGTYTTPHFYTRVEDYQGNVVLDMSDLVTTTQAIDPETAVIMNRLLSNVWVNPGTARNKKPETEGIDAVGKTGTTSNFQDFTFAGLTPYYSVGVWWGYDQPYDMSSVKSDVDGQPTQYLFKYLMEEVEAGLPAKQFYWNDNVKPYQFNPSTGAIVSSGGLTGYYTDDNLPDSTTGALASDPYAQAAQEAQDLAAQNAVDPTA</sequence>
<dbReference type="Proteomes" id="UP000886803">
    <property type="component" value="Unassembled WGS sequence"/>
</dbReference>
<keyword evidence="7" id="KW-0328">Glycosyltransferase</keyword>
<evidence type="ECO:0000256" key="10">
    <source>
        <dbReference type="ARBA" id="ARBA00022968"/>
    </source>
</evidence>
<dbReference type="Gene3D" id="3.40.710.10">
    <property type="entry name" value="DD-peptidase/beta-lactamase superfamily"/>
    <property type="match status" value="1"/>
</dbReference>
<keyword evidence="11" id="KW-0046">Antibiotic resistance</keyword>
<protein>
    <recommendedName>
        <fullName evidence="4">Penicillin-binding protein 1A</fullName>
        <ecNumber evidence="14">2.4.99.28</ecNumber>
        <ecNumber evidence="3">3.4.16.4</ecNumber>
    </recommendedName>
</protein>
<dbReference type="EC" id="2.4.99.28" evidence="14"/>
<feature type="domain" description="Glycosyl transferase family 51" evidence="18">
    <location>
        <begin position="58"/>
        <end position="228"/>
    </location>
</feature>
<feature type="domain" description="Penicillin-binding protein transpeptidase" evidence="17">
    <location>
        <begin position="510"/>
        <end position="682"/>
    </location>
</feature>
<dbReference type="SUPFAM" id="SSF53955">
    <property type="entry name" value="Lysozyme-like"/>
    <property type="match status" value="1"/>
</dbReference>
<dbReference type="PANTHER" id="PTHR32282">
    <property type="entry name" value="BINDING PROTEIN TRANSPEPTIDASE, PUTATIVE-RELATED"/>
    <property type="match status" value="1"/>
</dbReference>
<evidence type="ECO:0000256" key="13">
    <source>
        <dbReference type="ARBA" id="ARBA00034000"/>
    </source>
</evidence>
<dbReference type="PANTHER" id="PTHR32282:SF33">
    <property type="entry name" value="PEPTIDOGLYCAN GLYCOSYLTRANSFERASE"/>
    <property type="match status" value="1"/>
</dbReference>
<organism evidence="19 20">
    <name type="scientific">Candidatus Gemmiger avicola</name>
    <dbReference type="NCBI Taxonomy" id="2838605"/>
    <lineage>
        <taxon>Bacteria</taxon>
        <taxon>Bacillati</taxon>
        <taxon>Bacillota</taxon>
        <taxon>Clostridia</taxon>
        <taxon>Eubacteriales</taxon>
        <taxon>Gemmiger</taxon>
    </lineage>
</organism>
<proteinExistence type="predicted"/>
<feature type="chain" id="PRO_5038372129" description="Penicillin-binding protein 1A" evidence="16">
    <location>
        <begin position="26"/>
        <end position="805"/>
    </location>
</feature>
<keyword evidence="5" id="KW-0121">Carboxypeptidase</keyword>
<dbReference type="InterPro" id="IPR001264">
    <property type="entry name" value="Glyco_trans_51"/>
</dbReference>
<dbReference type="Pfam" id="PF00912">
    <property type="entry name" value="Transgly"/>
    <property type="match status" value="1"/>
</dbReference>
<evidence type="ECO:0000256" key="8">
    <source>
        <dbReference type="ARBA" id="ARBA00022679"/>
    </source>
</evidence>
<dbReference type="AlphaFoldDB" id="A0A9D2M7E5"/>
<dbReference type="EC" id="3.4.16.4" evidence="3"/>
<keyword evidence="16" id="KW-0732">Signal</keyword>
<keyword evidence="8" id="KW-0808">Transferase</keyword>
<dbReference type="GO" id="GO:0046677">
    <property type="term" value="P:response to antibiotic"/>
    <property type="evidence" value="ECO:0007669"/>
    <property type="project" value="UniProtKB-KW"/>
</dbReference>
<dbReference type="Gene3D" id="1.10.3810.10">
    <property type="entry name" value="Biosynthetic peptidoglycan transglycosylase-like"/>
    <property type="match status" value="1"/>
</dbReference>
<accession>A0A9D2M7E5</accession>
<evidence type="ECO:0000256" key="5">
    <source>
        <dbReference type="ARBA" id="ARBA00022645"/>
    </source>
</evidence>
<dbReference type="GO" id="GO:0006508">
    <property type="term" value="P:proteolysis"/>
    <property type="evidence" value="ECO:0007669"/>
    <property type="project" value="UniProtKB-KW"/>
</dbReference>
<evidence type="ECO:0000256" key="6">
    <source>
        <dbReference type="ARBA" id="ARBA00022670"/>
    </source>
</evidence>
<dbReference type="Pfam" id="PF00905">
    <property type="entry name" value="Transpeptidase"/>
    <property type="match status" value="1"/>
</dbReference>
<dbReference type="InterPro" id="IPR036950">
    <property type="entry name" value="PBP_transglycosylase"/>
</dbReference>
<evidence type="ECO:0000313" key="20">
    <source>
        <dbReference type="Proteomes" id="UP000886803"/>
    </source>
</evidence>
<evidence type="ECO:0000256" key="4">
    <source>
        <dbReference type="ARBA" id="ARBA00018638"/>
    </source>
</evidence>
<evidence type="ECO:0000256" key="12">
    <source>
        <dbReference type="ARBA" id="ARBA00023268"/>
    </source>
</evidence>
<evidence type="ECO:0000256" key="3">
    <source>
        <dbReference type="ARBA" id="ARBA00012448"/>
    </source>
</evidence>
<keyword evidence="6" id="KW-0645">Protease</keyword>
<dbReference type="SUPFAM" id="SSF56601">
    <property type="entry name" value="beta-lactamase/transpeptidase-like"/>
    <property type="match status" value="1"/>
</dbReference>
<reference evidence="19" key="2">
    <citation type="submission" date="2021-04" db="EMBL/GenBank/DDBJ databases">
        <authorList>
            <person name="Gilroy R."/>
        </authorList>
    </citation>
    <scope>NUCLEOTIDE SEQUENCE</scope>
    <source>
        <strain evidence="19">ChiBcec8-13705</strain>
    </source>
</reference>
<dbReference type="InterPro" id="IPR001460">
    <property type="entry name" value="PCN-bd_Tpept"/>
</dbReference>
<comment type="catalytic activity">
    <reaction evidence="15">
        <text>[GlcNAc-(1-&gt;4)-Mur2Ac(oyl-L-Ala-gamma-D-Glu-L-Lys-D-Ala-D-Ala)](n)-di-trans,octa-cis-undecaprenyl diphosphate + beta-D-GlcNAc-(1-&gt;4)-Mur2Ac(oyl-L-Ala-gamma-D-Glu-L-Lys-D-Ala-D-Ala)-di-trans,octa-cis-undecaprenyl diphosphate = [GlcNAc-(1-&gt;4)-Mur2Ac(oyl-L-Ala-gamma-D-Glu-L-Lys-D-Ala-D-Ala)](n+1)-di-trans,octa-cis-undecaprenyl diphosphate + di-trans,octa-cis-undecaprenyl diphosphate + H(+)</text>
        <dbReference type="Rhea" id="RHEA:23708"/>
        <dbReference type="Rhea" id="RHEA-COMP:9602"/>
        <dbReference type="Rhea" id="RHEA-COMP:9603"/>
        <dbReference type="ChEBI" id="CHEBI:15378"/>
        <dbReference type="ChEBI" id="CHEBI:58405"/>
        <dbReference type="ChEBI" id="CHEBI:60033"/>
        <dbReference type="ChEBI" id="CHEBI:78435"/>
        <dbReference type="EC" id="2.4.99.28"/>
    </reaction>
</comment>
<comment type="catalytic activity">
    <reaction evidence="13">
        <text>Preferential cleavage: (Ac)2-L-Lys-D-Ala-|-D-Ala. Also transpeptidation of peptidyl-alanyl moieties that are N-acyl substituents of D-alanine.</text>
        <dbReference type="EC" id="3.4.16.4"/>
    </reaction>
</comment>
<evidence type="ECO:0000313" key="19">
    <source>
        <dbReference type="EMBL" id="HJB41708.1"/>
    </source>
</evidence>
<evidence type="ECO:0000256" key="7">
    <source>
        <dbReference type="ARBA" id="ARBA00022676"/>
    </source>
</evidence>
<comment type="subcellular location">
    <subcellularLocation>
        <location evidence="2">Cell membrane</location>
        <topology evidence="2">Single-pass type II membrane protein</topology>
    </subcellularLocation>
</comment>
<dbReference type="InterPro" id="IPR012338">
    <property type="entry name" value="Beta-lactam/transpept-like"/>
</dbReference>
<comment type="caution">
    <text evidence="19">The sequence shown here is derived from an EMBL/GenBank/DDBJ whole genome shotgun (WGS) entry which is preliminary data.</text>
</comment>
<dbReference type="EMBL" id="DWYG01000065">
    <property type="protein sequence ID" value="HJB41708.1"/>
    <property type="molecule type" value="Genomic_DNA"/>
</dbReference>
<evidence type="ECO:0000256" key="9">
    <source>
        <dbReference type="ARBA" id="ARBA00022801"/>
    </source>
</evidence>
<dbReference type="GO" id="GO:0008955">
    <property type="term" value="F:peptidoglycan glycosyltransferase activity"/>
    <property type="evidence" value="ECO:0007669"/>
    <property type="project" value="UniProtKB-EC"/>
</dbReference>
<gene>
    <name evidence="19" type="ORF">H9945_04345</name>
</gene>
<evidence type="ECO:0000256" key="14">
    <source>
        <dbReference type="ARBA" id="ARBA00044770"/>
    </source>
</evidence>
<dbReference type="InterPro" id="IPR023346">
    <property type="entry name" value="Lysozyme-like_dom_sf"/>
</dbReference>
<evidence type="ECO:0000259" key="18">
    <source>
        <dbReference type="Pfam" id="PF00912"/>
    </source>
</evidence>
<keyword evidence="10" id="KW-0735">Signal-anchor</keyword>
<evidence type="ECO:0000259" key="17">
    <source>
        <dbReference type="Pfam" id="PF00905"/>
    </source>
</evidence>
<dbReference type="GO" id="GO:0009002">
    <property type="term" value="F:serine-type D-Ala-D-Ala carboxypeptidase activity"/>
    <property type="evidence" value="ECO:0007669"/>
    <property type="project" value="UniProtKB-EC"/>
</dbReference>
<name>A0A9D2M7E5_9FIRM</name>